<proteinExistence type="predicted"/>
<dbReference type="RefSeq" id="WP_127073890.1">
    <property type="nucleotide sequence ID" value="NZ_BMKB01000002.1"/>
</dbReference>
<dbReference type="EMBL" id="BMKB01000002">
    <property type="protein sequence ID" value="GGA47256.1"/>
    <property type="molecule type" value="Genomic_DNA"/>
</dbReference>
<evidence type="ECO:0000313" key="2">
    <source>
        <dbReference type="Proteomes" id="UP000596977"/>
    </source>
</evidence>
<accession>A0A916RB43</accession>
<name>A0A916RB43_9HYPH</name>
<dbReference type="AlphaFoldDB" id="A0A916RB43"/>
<dbReference type="Proteomes" id="UP000596977">
    <property type="component" value="Unassembled WGS sequence"/>
</dbReference>
<organism evidence="1 2">
    <name type="scientific">Pelagibacterium lentulum</name>
    <dbReference type="NCBI Taxonomy" id="2029865"/>
    <lineage>
        <taxon>Bacteria</taxon>
        <taxon>Pseudomonadati</taxon>
        <taxon>Pseudomonadota</taxon>
        <taxon>Alphaproteobacteria</taxon>
        <taxon>Hyphomicrobiales</taxon>
        <taxon>Devosiaceae</taxon>
        <taxon>Pelagibacterium</taxon>
    </lineage>
</organism>
<comment type="caution">
    <text evidence="1">The sequence shown here is derived from an EMBL/GenBank/DDBJ whole genome shotgun (WGS) entry which is preliminary data.</text>
</comment>
<keyword evidence="2" id="KW-1185">Reference proteome</keyword>
<gene>
    <name evidence="1" type="ORF">GCM10011499_16290</name>
</gene>
<reference evidence="1 2" key="1">
    <citation type="journal article" date="2014" name="Int. J. Syst. Evol. Microbiol.">
        <title>Complete genome sequence of Corynebacterium casei LMG S-19264T (=DSM 44701T), isolated from a smear-ripened cheese.</title>
        <authorList>
            <consortium name="US DOE Joint Genome Institute (JGI-PGF)"/>
            <person name="Walter F."/>
            <person name="Albersmeier A."/>
            <person name="Kalinowski J."/>
            <person name="Ruckert C."/>
        </authorList>
    </citation>
    <scope>NUCLEOTIDE SEQUENCE [LARGE SCALE GENOMIC DNA]</scope>
    <source>
        <strain evidence="1 2">CGMCC 1.15896</strain>
    </source>
</reference>
<protein>
    <submittedName>
        <fullName evidence="1">Uncharacterized protein</fullName>
    </submittedName>
</protein>
<evidence type="ECO:0000313" key="1">
    <source>
        <dbReference type="EMBL" id="GGA47256.1"/>
    </source>
</evidence>
<sequence length="557" mass="57812">MALLTMPSDYAMGTITLENGSDEFSGADTAWQLIGLREGDLLIDVEGATEFWAIIGEITSNVGGRLTRPWAGPTLTDAAYRMRFTSDGVRSTAQAAMLRQQLGNGNLQAMAGLNGAANLLPMFTAPGVLTLVAKTELVSGANYDIQVADVPARALYDDMEQPFAVLASDVGNTFGPENAGRSAIFSKNSNASGDWSDPAYVTGAGYSLSIGVVDAVPFGESPNVTLTPGAGGGALNFEIPAGMIVEPGSITTLAADQDAVWDWVPITGGYQVNLSIPRGPAGDIDGVTPFWQTRITNDADAEAARTGLGAVGGPASAVDDHIALFDGTTGKLIKDSGLKPEDIGSVDALFEEDLQKSPAEQAVARTNIGLNANELIWFSKAIGEYYSHDGTVGAAIPPADPGDGLGVWIELTAGLTGSGQFNEGKLTSESVTGSAPLVNATAVVAWGGSPMNGQTIRLLNTEERYLMPRSASIGNVANDQVQQMTGTLSRAGSNRVIFNGGSGVFDLPSGSDNFIPASAGSASTWSGNVTFDSAGSSRSGNHTNVKRQYVKVYRRIA</sequence>
<dbReference type="OrthoDB" id="564699at2"/>